<dbReference type="AlphaFoldDB" id="A0A0E9Y0U3"/>
<evidence type="ECO:0000313" key="1">
    <source>
        <dbReference type="EMBL" id="JAI08515.1"/>
    </source>
</evidence>
<organism evidence="1">
    <name type="scientific">Anguilla anguilla</name>
    <name type="common">European freshwater eel</name>
    <name type="synonym">Muraena anguilla</name>
    <dbReference type="NCBI Taxonomy" id="7936"/>
    <lineage>
        <taxon>Eukaryota</taxon>
        <taxon>Metazoa</taxon>
        <taxon>Chordata</taxon>
        <taxon>Craniata</taxon>
        <taxon>Vertebrata</taxon>
        <taxon>Euteleostomi</taxon>
        <taxon>Actinopterygii</taxon>
        <taxon>Neopterygii</taxon>
        <taxon>Teleostei</taxon>
        <taxon>Anguilliformes</taxon>
        <taxon>Anguillidae</taxon>
        <taxon>Anguilla</taxon>
    </lineage>
</organism>
<sequence length="43" mass="5084">MCSVKFFVFVFKETFVLSCSIVSYSTVCVNRCISAFFRLFWKL</sequence>
<name>A0A0E9Y0U3_ANGAN</name>
<reference evidence="1" key="2">
    <citation type="journal article" date="2015" name="Fish Shellfish Immunol.">
        <title>Early steps in the European eel (Anguilla anguilla)-Vibrio vulnificus interaction in the gills: Role of the RtxA13 toxin.</title>
        <authorList>
            <person name="Callol A."/>
            <person name="Pajuelo D."/>
            <person name="Ebbesson L."/>
            <person name="Teles M."/>
            <person name="MacKenzie S."/>
            <person name="Amaro C."/>
        </authorList>
    </citation>
    <scope>NUCLEOTIDE SEQUENCE</scope>
</reference>
<proteinExistence type="predicted"/>
<protein>
    <submittedName>
        <fullName evidence="1">Uncharacterized protein</fullName>
    </submittedName>
</protein>
<dbReference type="EMBL" id="GBXM01000063">
    <property type="protein sequence ID" value="JAI08515.1"/>
    <property type="molecule type" value="Transcribed_RNA"/>
</dbReference>
<reference evidence="1" key="1">
    <citation type="submission" date="2014-11" db="EMBL/GenBank/DDBJ databases">
        <authorList>
            <person name="Amaro Gonzalez C."/>
        </authorList>
    </citation>
    <scope>NUCLEOTIDE SEQUENCE</scope>
</reference>
<accession>A0A0E9Y0U3</accession>